<organism evidence="1 2">
    <name type="scientific">Anaerotruncus colihominis</name>
    <dbReference type="NCBI Taxonomy" id="169435"/>
    <lineage>
        <taxon>Bacteria</taxon>
        <taxon>Bacillati</taxon>
        <taxon>Bacillota</taxon>
        <taxon>Clostridia</taxon>
        <taxon>Eubacteriales</taxon>
        <taxon>Oscillospiraceae</taxon>
        <taxon>Anaerotruncus</taxon>
    </lineage>
</organism>
<reference evidence="1 2" key="1">
    <citation type="submission" date="2018-08" db="EMBL/GenBank/DDBJ databases">
        <title>Murine metabolic-syndrome-specific gut microbial biobank.</title>
        <authorList>
            <person name="Liu C."/>
        </authorList>
    </citation>
    <scope>NUCLEOTIDE SEQUENCE [LARGE SCALE GENOMIC DNA]</scope>
    <source>
        <strain evidence="1 2">X69</strain>
    </source>
</reference>
<gene>
    <name evidence="1" type="ORF">D3Z39_16180</name>
</gene>
<accession>A0A845RL67</accession>
<name>A0A845RL67_9FIRM</name>
<protein>
    <submittedName>
        <fullName evidence="1">Uncharacterized protein</fullName>
    </submittedName>
</protein>
<comment type="caution">
    <text evidence="1">The sequence shown here is derived from an EMBL/GenBank/DDBJ whole genome shotgun (WGS) entry which is preliminary data.</text>
</comment>
<sequence>MLSKQAAPRTAARPVFAQRLPRWGAGARDPCAWEGFFQKGRKVGAGKIRASRAASVTDFAGGSLARLNRCLAACGPRFL</sequence>
<dbReference type="AlphaFoldDB" id="A0A845RL67"/>
<dbReference type="Proteomes" id="UP000446348">
    <property type="component" value="Unassembled WGS sequence"/>
</dbReference>
<proteinExistence type="predicted"/>
<evidence type="ECO:0000313" key="1">
    <source>
        <dbReference type="EMBL" id="NBI80367.1"/>
    </source>
</evidence>
<evidence type="ECO:0000313" key="2">
    <source>
        <dbReference type="Proteomes" id="UP000446348"/>
    </source>
</evidence>
<dbReference type="EMBL" id="QXWZ01000048">
    <property type="protein sequence ID" value="NBI80367.1"/>
    <property type="molecule type" value="Genomic_DNA"/>
</dbReference>